<evidence type="ECO:0000313" key="1">
    <source>
        <dbReference type="EMBL" id="MFD2648258.1"/>
    </source>
</evidence>
<dbReference type="InterPro" id="IPR011856">
    <property type="entry name" value="tRNA_endonuc-like_dom_sf"/>
</dbReference>
<name>A0ABW5QKX5_9HYPH</name>
<proteinExistence type="predicted"/>
<organism evidence="1 2">
    <name type="scientific">Devosia albogilva</name>
    <dbReference type="NCBI Taxonomy" id="429726"/>
    <lineage>
        <taxon>Bacteria</taxon>
        <taxon>Pseudomonadati</taxon>
        <taxon>Pseudomonadota</taxon>
        <taxon>Alphaproteobacteria</taxon>
        <taxon>Hyphomicrobiales</taxon>
        <taxon>Devosiaceae</taxon>
        <taxon>Devosia</taxon>
    </lineage>
</organism>
<reference evidence="2" key="1">
    <citation type="journal article" date="2019" name="Int. J. Syst. Evol. Microbiol.">
        <title>The Global Catalogue of Microorganisms (GCM) 10K type strain sequencing project: providing services to taxonomists for standard genome sequencing and annotation.</title>
        <authorList>
            <consortium name="The Broad Institute Genomics Platform"/>
            <consortium name="The Broad Institute Genome Sequencing Center for Infectious Disease"/>
            <person name="Wu L."/>
            <person name="Ma J."/>
        </authorList>
    </citation>
    <scope>NUCLEOTIDE SEQUENCE [LARGE SCALE GENOMIC DNA]</scope>
    <source>
        <strain evidence="2">CCM 7427</strain>
    </source>
</reference>
<comment type="caution">
    <text evidence="1">The sequence shown here is derived from an EMBL/GenBank/DDBJ whole genome shotgun (WGS) entry which is preliminary data.</text>
</comment>
<dbReference type="EMBL" id="JBHUNP010000001">
    <property type="protein sequence ID" value="MFD2648258.1"/>
    <property type="molecule type" value="Genomic_DNA"/>
</dbReference>
<dbReference type="RefSeq" id="WP_386833376.1">
    <property type="nucleotide sequence ID" value="NZ_JBHUNP010000001.1"/>
</dbReference>
<protein>
    <recommendedName>
        <fullName evidence="3">Restriction endonuclease type IV Mrr domain-containing protein</fullName>
    </recommendedName>
</protein>
<gene>
    <name evidence="1" type="ORF">ACFSX5_10690</name>
</gene>
<dbReference type="Gene3D" id="3.40.1350.10">
    <property type="match status" value="1"/>
</dbReference>
<evidence type="ECO:0008006" key="3">
    <source>
        <dbReference type="Google" id="ProtNLM"/>
    </source>
</evidence>
<evidence type="ECO:0000313" key="2">
    <source>
        <dbReference type="Proteomes" id="UP001597521"/>
    </source>
</evidence>
<keyword evidence="2" id="KW-1185">Reference proteome</keyword>
<dbReference type="Proteomes" id="UP001597521">
    <property type="component" value="Unassembled WGS sequence"/>
</dbReference>
<accession>A0ABW5QKX5</accession>
<sequence>MSEADIQELVQAYPGSLPVAEIDPMFANPVPICRELNTSAGPIDNFLVTPSGLPVLVECKLWRNPEGRREVVGQILDYAKELSRWSSSDLQREVSIRLKRREGNPLLELVRAAHPEVDEMEFNDALTLNLRRGRFLLLIVGDGIRAGVEAIAEYLQAHAGLHFSLGLVEMPIYVMPDGQRLVVPRVLAKTAIITRNVVSVPEGTSLPMMRKPNHESTLLERRLWGRSAFCSGPSSCSSCSLTIRSR</sequence>